<accession>A0A5N4A4Q3</accession>
<dbReference type="InterPro" id="IPR013761">
    <property type="entry name" value="SAM/pointed_sf"/>
</dbReference>
<dbReference type="InParanoid" id="A0A5N4A4Q3"/>
<proteinExistence type="predicted"/>
<comment type="caution">
    <text evidence="2">The sequence shown here is derived from an EMBL/GenBank/DDBJ whole genome shotgun (WGS) entry which is preliminary data.</text>
</comment>
<organism evidence="2 3">
    <name type="scientific">Photinus pyralis</name>
    <name type="common">Common eastern firefly</name>
    <name type="synonym">Lampyris pyralis</name>
    <dbReference type="NCBI Taxonomy" id="7054"/>
    <lineage>
        <taxon>Eukaryota</taxon>
        <taxon>Metazoa</taxon>
        <taxon>Ecdysozoa</taxon>
        <taxon>Arthropoda</taxon>
        <taxon>Hexapoda</taxon>
        <taxon>Insecta</taxon>
        <taxon>Pterygota</taxon>
        <taxon>Neoptera</taxon>
        <taxon>Endopterygota</taxon>
        <taxon>Coleoptera</taxon>
        <taxon>Polyphaga</taxon>
        <taxon>Elateriformia</taxon>
        <taxon>Elateroidea</taxon>
        <taxon>Lampyridae</taxon>
        <taxon>Lampyrinae</taxon>
        <taxon>Photinus</taxon>
    </lineage>
</organism>
<reference evidence="2 3" key="1">
    <citation type="journal article" date="2018" name="Elife">
        <title>Firefly genomes illuminate parallel origins of bioluminescence in beetles.</title>
        <authorList>
            <person name="Fallon T.R."/>
            <person name="Lower S.E."/>
            <person name="Chang C.H."/>
            <person name="Bessho-Uehara M."/>
            <person name="Martin G.J."/>
            <person name="Bewick A.J."/>
            <person name="Behringer M."/>
            <person name="Debat H.J."/>
            <person name="Wong I."/>
            <person name="Day J.C."/>
            <person name="Suvorov A."/>
            <person name="Silva C.J."/>
            <person name="Stanger-Hall K.F."/>
            <person name="Hall D.W."/>
            <person name="Schmitz R.J."/>
            <person name="Nelson D.R."/>
            <person name="Lewis S.M."/>
            <person name="Shigenobu S."/>
            <person name="Bybee S.M."/>
            <person name="Larracuente A.M."/>
            <person name="Oba Y."/>
            <person name="Weng J.K."/>
        </authorList>
    </citation>
    <scope>NUCLEOTIDE SEQUENCE [LARGE SCALE GENOMIC DNA]</scope>
    <source>
        <strain evidence="2">1611_PpyrPB1</strain>
        <tissue evidence="2">Whole body</tissue>
    </source>
</reference>
<evidence type="ECO:0000313" key="2">
    <source>
        <dbReference type="EMBL" id="KAB0792300.1"/>
    </source>
</evidence>
<evidence type="ECO:0000313" key="3">
    <source>
        <dbReference type="Proteomes" id="UP000327044"/>
    </source>
</evidence>
<dbReference type="SUPFAM" id="SSF47769">
    <property type="entry name" value="SAM/Pointed domain"/>
    <property type="match status" value="1"/>
</dbReference>
<dbReference type="Pfam" id="PF00536">
    <property type="entry name" value="SAM_1"/>
    <property type="match status" value="1"/>
</dbReference>
<protein>
    <recommendedName>
        <fullName evidence="1">SAM domain-containing protein</fullName>
    </recommendedName>
</protein>
<dbReference type="AlphaFoldDB" id="A0A5N4A4Q3"/>
<dbReference type="InterPro" id="IPR001660">
    <property type="entry name" value="SAM"/>
</dbReference>
<gene>
    <name evidence="2" type="ORF">PPYR_14259</name>
</gene>
<name>A0A5N4A4Q3_PHOPY</name>
<evidence type="ECO:0000259" key="1">
    <source>
        <dbReference type="PROSITE" id="PS50105"/>
    </source>
</evidence>
<keyword evidence="3" id="KW-1185">Reference proteome</keyword>
<sequence length="166" mass="18646">MDLLETVLRSADAESYLDLLMNNNIDISTLPLLSEEELKIIGIDDEAARTRILEKTTRLTIAHEKVTIPTLTKDDIEIMLNQITNQLYLHSLSLLCALKRPDVVVCDVQLNKPTKCLLNCLSSFEGKLKTFESKMAPKRGTNRTVLVLSATAVFLLIGKVLHNHFK</sequence>
<dbReference type="EMBL" id="VVIM01000010">
    <property type="protein sequence ID" value="KAB0792300.1"/>
    <property type="molecule type" value="Genomic_DNA"/>
</dbReference>
<dbReference type="PROSITE" id="PS50105">
    <property type="entry name" value="SAM_DOMAIN"/>
    <property type="match status" value="1"/>
</dbReference>
<dbReference type="CDD" id="cd09487">
    <property type="entry name" value="SAM_superfamily"/>
    <property type="match status" value="1"/>
</dbReference>
<dbReference type="OrthoDB" id="448455at2759"/>
<dbReference type="Proteomes" id="UP000327044">
    <property type="component" value="Unassembled WGS sequence"/>
</dbReference>
<feature type="domain" description="SAM" evidence="1">
    <location>
        <begin position="1"/>
        <end position="62"/>
    </location>
</feature>
<dbReference type="Gene3D" id="1.10.150.50">
    <property type="entry name" value="Transcription Factor, Ets-1"/>
    <property type="match status" value="1"/>
</dbReference>